<reference evidence="1" key="1">
    <citation type="journal article" date="2012" name="Nat. Biotechnol.">
        <title>Draft genome sequence of pigeonpea (Cajanus cajan), an orphan legume crop of resource-poor farmers.</title>
        <authorList>
            <person name="Varshney R.K."/>
            <person name="Chen W."/>
            <person name="Li Y."/>
            <person name="Bharti A.K."/>
            <person name="Saxena R.K."/>
            <person name="Schlueter J.A."/>
            <person name="Donoghue M.T."/>
            <person name="Azam S."/>
            <person name="Fan G."/>
            <person name="Whaley A.M."/>
            <person name="Farmer A.D."/>
            <person name="Sheridan J."/>
            <person name="Iwata A."/>
            <person name="Tuteja R."/>
            <person name="Penmetsa R.V."/>
            <person name="Wu W."/>
            <person name="Upadhyaya H.D."/>
            <person name="Yang S.P."/>
            <person name="Shah T."/>
            <person name="Saxena K.B."/>
            <person name="Michael T."/>
            <person name="McCombie W.R."/>
            <person name="Yang B."/>
            <person name="Zhang G."/>
            <person name="Yang H."/>
            <person name="Wang J."/>
            <person name="Spillane C."/>
            <person name="Cook D.R."/>
            <person name="May G.D."/>
            <person name="Xu X."/>
            <person name="Jackson S.A."/>
        </authorList>
    </citation>
    <scope>NUCLEOTIDE SEQUENCE [LARGE SCALE GENOMIC DNA]</scope>
</reference>
<dbReference type="CDD" id="cd09272">
    <property type="entry name" value="RNase_HI_RT_Ty1"/>
    <property type="match status" value="1"/>
</dbReference>
<dbReference type="AlphaFoldDB" id="A0A151RI80"/>
<dbReference type="PANTHER" id="PTHR11439">
    <property type="entry name" value="GAG-POL-RELATED RETROTRANSPOSON"/>
    <property type="match status" value="1"/>
</dbReference>
<sequence>STTGYIVFLGSSPISWRAKKQIVVSLSRKTEYRVMARVTNELGVRGSTLVSLFCDNQVIIHIASNLVFHKGTKYIEIYCHFIGHYIQSKLLLPSHISIGVYFYKDYYKLLFYYN</sequence>
<dbReference type="Gramene" id="C.cajan_34186.t">
    <property type="protein sequence ID" value="C.cajan_34186.t"/>
    <property type="gene ID" value="C.cajan_34186"/>
</dbReference>
<gene>
    <name evidence="1" type="ORF">KK1_036269</name>
</gene>
<protein>
    <submittedName>
        <fullName evidence="1">Retrovirus-related Pol polyprotein from transposon TNT 1-94</fullName>
    </submittedName>
</protein>
<evidence type="ECO:0000313" key="2">
    <source>
        <dbReference type="Proteomes" id="UP000075243"/>
    </source>
</evidence>
<accession>A0A151RI80</accession>
<evidence type="ECO:0000313" key="1">
    <source>
        <dbReference type="EMBL" id="KYP42322.1"/>
    </source>
</evidence>
<dbReference type="Proteomes" id="UP000075243">
    <property type="component" value="Unassembled WGS sequence"/>
</dbReference>
<keyword evidence="2" id="KW-1185">Reference proteome</keyword>
<dbReference type="EMBL" id="KQ483722">
    <property type="protein sequence ID" value="KYP42322.1"/>
    <property type="molecule type" value="Genomic_DNA"/>
</dbReference>
<dbReference type="PANTHER" id="PTHR11439:SF520">
    <property type="entry name" value="CYSTEINE-RICH RLK (RECEPTOR-LIKE PROTEIN KINASE) 8"/>
    <property type="match status" value="1"/>
</dbReference>
<dbReference type="STRING" id="3821.A0A151RI80"/>
<feature type="non-terminal residue" evidence="1">
    <location>
        <position position="1"/>
    </location>
</feature>
<name>A0A151RI80_CAJCA</name>
<proteinExistence type="predicted"/>
<organism evidence="1 2">
    <name type="scientific">Cajanus cajan</name>
    <name type="common">Pigeon pea</name>
    <name type="synonym">Cajanus indicus</name>
    <dbReference type="NCBI Taxonomy" id="3821"/>
    <lineage>
        <taxon>Eukaryota</taxon>
        <taxon>Viridiplantae</taxon>
        <taxon>Streptophyta</taxon>
        <taxon>Embryophyta</taxon>
        <taxon>Tracheophyta</taxon>
        <taxon>Spermatophyta</taxon>
        <taxon>Magnoliopsida</taxon>
        <taxon>eudicotyledons</taxon>
        <taxon>Gunneridae</taxon>
        <taxon>Pentapetalae</taxon>
        <taxon>rosids</taxon>
        <taxon>fabids</taxon>
        <taxon>Fabales</taxon>
        <taxon>Fabaceae</taxon>
        <taxon>Papilionoideae</taxon>
        <taxon>50 kb inversion clade</taxon>
        <taxon>NPAAA clade</taxon>
        <taxon>indigoferoid/millettioid clade</taxon>
        <taxon>Phaseoleae</taxon>
        <taxon>Cajanus</taxon>
    </lineage>
</organism>